<keyword evidence="3" id="KW-0093">Biotin biosynthesis</keyword>
<proteinExistence type="predicted"/>
<evidence type="ECO:0000256" key="2">
    <source>
        <dbReference type="ARBA" id="ARBA00022490"/>
    </source>
</evidence>
<evidence type="ECO:0000256" key="3">
    <source>
        <dbReference type="ARBA" id="ARBA00022756"/>
    </source>
</evidence>
<dbReference type="AlphaFoldDB" id="A0A3P2A3M1"/>
<dbReference type="RefSeq" id="WP_124795105.1">
    <property type="nucleotide sequence ID" value="NZ_RQYC01000009.1"/>
</dbReference>
<dbReference type="Proteomes" id="UP000269923">
    <property type="component" value="Unassembled WGS sequence"/>
</dbReference>
<feature type="domain" description="AB hydrolase-1" evidence="5">
    <location>
        <begin position="5"/>
        <end position="232"/>
    </location>
</feature>
<keyword evidence="1" id="KW-0719">Serine esterase</keyword>
<dbReference type="PRINTS" id="PR00111">
    <property type="entry name" value="ABHYDROLASE"/>
</dbReference>
<sequence length="252" mass="27998">MTITPSLCLIHGWAANGRIFDELTRHLPDTWQHHAPHLAGHGGTAPMRPHFSVSAAADQIAAALDAPVHLFGWSLGGLVSLFLAAQHPHKVKSLTLCSTFARFDAAPDYPEGVQQSVLDKMLTLFQQDYPKHMKQFLQLQLLHTPEREQILANVLPDMLRHGTPQALDDALAAVRRADARAFLPRIRMPVLLLWGGRDNVTPPRMGDYLLRHLPDARLHTIARAAHAPFLSHSRESAQVWADFVQAVETCCP</sequence>
<reference evidence="6 7" key="1">
    <citation type="submission" date="2018-11" db="EMBL/GenBank/DDBJ databases">
        <title>Genomes From Bacteria Associated with the Canine Oral Cavity: a Test Case for Automated Genome-Based Taxonomic Assignment.</title>
        <authorList>
            <person name="Coil D.A."/>
            <person name="Jospin G."/>
            <person name="Darling A.E."/>
            <person name="Wallis C."/>
            <person name="Davis I.J."/>
            <person name="Harris S."/>
            <person name="Eisen J.A."/>
            <person name="Holcombe L.J."/>
            <person name="O'Flynn C."/>
        </authorList>
    </citation>
    <scope>NUCLEOTIDE SEQUENCE [LARGE SCALE GENOMIC DNA]</scope>
    <source>
        <strain evidence="6 7">COT-280</strain>
    </source>
</reference>
<dbReference type="NCBIfam" id="TIGR01738">
    <property type="entry name" value="bioH"/>
    <property type="match status" value="1"/>
</dbReference>
<gene>
    <name evidence="6" type="primary">bioH</name>
    <name evidence="6" type="ORF">EII21_07090</name>
</gene>
<dbReference type="GO" id="GO:0016020">
    <property type="term" value="C:membrane"/>
    <property type="evidence" value="ECO:0007669"/>
    <property type="project" value="TreeGrafter"/>
</dbReference>
<dbReference type="OrthoDB" id="9798888at2"/>
<dbReference type="SUPFAM" id="SSF53474">
    <property type="entry name" value="alpha/beta-Hydrolases"/>
    <property type="match status" value="1"/>
</dbReference>
<dbReference type="STRING" id="1121352.GCA_000620925_01317"/>
<dbReference type="PANTHER" id="PTHR43798">
    <property type="entry name" value="MONOACYLGLYCEROL LIPASE"/>
    <property type="match status" value="1"/>
</dbReference>
<evidence type="ECO:0000256" key="1">
    <source>
        <dbReference type="ARBA" id="ARBA00022487"/>
    </source>
</evidence>
<dbReference type="InterPro" id="IPR029058">
    <property type="entry name" value="AB_hydrolase_fold"/>
</dbReference>
<dbReference type="GO" id="GO:0009102">
    <property type="term" value="P:biotin biosynthetic process"/>
    <property type="evidence" value="ECO:0007669"/>
    <property type="project" value="UniProtKB-KW"/>
</dbReference>
<organism evidence="6 7">
    <name type="scientific">Conchiformibius steedae</name>
    <dbReference type="NCBI Taxonomy" id="153493"/>
    <lineage>
        <taxon>Bacteria</taxon>
        <taxon>Pseudomonadati</taxon>
        <taxon>Pseudomonadota</taxon>
        <taxon>Betaproteobacteria</taxon>
        <taxon>Neisseriales</taxon>
        <taxon>Neisseriaceae</taxon>
        <taxon>Conchiformibius</taxon>
    </lineage>
</organism>
<protein>
    <submittedName>
        <fullName evidence="6">Pimeloyl-[acyl-carrier protein] methyl ester esterase</fullName>
        <ecNumber evidence="6">3.1.1.85</ecNumber>
    </submittedName>
</protein>
<dbReference type="PANTHER" id="PTHR43798:SF31">
    <property type="entry name" value="AB HYDROLASE SUPERFAMILY PROTEIN YCLE"/>
    <property type="match status" value="1"/>
</dbReference>
<dbReference type="Pfam" id="PF00561">
    <property type="entry name" value="Abhydrolase_1"/>
    <property type="match status" value="1"/>
</dbReference>
<accession>A0A3P2A3M1</accession>
<dbReference type="InterPro" id="IPR050266">
    <property type="entry name" value="AB_hydrolase_sf"/>
</dbReference>
<dbReference type="Gene3D" id="3.40.50.1820">
    <property type="entry name" value="alpha/beta hydrolase"/>
    <property type="match status" value="1"/>
</dbReference>
<evidence type="ECO:0000256" key="4">
    <source>
        <dbReference type="ARBA" id="ARBA00022801"/>
    </source>
</evidence>
<dbReference type="EC" id="3.1.1.85" evidence="6"/>
<name>A0A3P2A3M1_9NEIS</name>
<comment type="caution">
    <text evidence="6">The sequence shown here is derived from an EMBL/GenBank/DDBJ whole genome shotgun (WGS) entry which is preliminary data.</text>
</comment>
<dbReference type="InterPro" id="IPR000073">
    <property type="entry name" value="AB_hydrolase_1"/>
</dbReference>
<keyword evidence="4 6" id="KW-0378">Hydrolase</keyword>
<evidence type="ECO:0000313" key="6">
    <source>
        <dbReference type="EMBL" id="RRD89974.1"/>
    </source>
</evidence>
<keyword evidence="2" id="KW-0963">Cytoplasm</keyword>
<keyword evidence="7" id="KW-1185">Reference proteome</keyword>
<evidence type="ECO:0000313" key="7">
    <source>
        <dbReference type="Proteomes" id="UP000269923"/>
    </source>
</evidence>
<dbReference type="GO" id="GO:0090499">
    <property type="term" value="F:pimelyl-[acyl-carrier protein] methyl ester esterase activity"/>
    <property type="evidence" value="ECO:0007669"/>
    <property type="project" value="UniProtKB-EC"/>
</dbReference>
<dbReference type="InterPro" id="IPR010076">
    <property type="entry name" value="BioH"/>
</dbReference>
<evidence type="ECO:0000259" key="5">
    <source>
        <dbReference type="Pfam" id="PF00561"/>
    </source>
</evidence>
<dbReference type="EMBL" id="RQYC01000009">
    <property type="protein sequence ID" value="RRD89974.1"/>
    <property type="molecule type" value="Genomic_DNA"/>
</dbReference>